<reference evidence="1 2" key="1">
    <citation type="journal article" date="2022" name="Nat. Plants">
        <title>Genomes of leafy and leafless Platanthera orchids illuminate the evolution of mycoheterotrophy.</title>
        <authorList>
            <person name="Li M.H."/>
            <person name="Liu K.W."/>
            <person name="Li Z."/>
            <person name="Lu H.C."/>
            <person name="Ye Q.L."/>
            <person name="Zhang D."/>
            <person name="Wang J.Y."/>
            <person name="Li Y.F."/>
            <person name="Zhong Z.M."/>
            <person name="Liu X."/>
            <person name="Yu X."/>
            <person name="Liu D.K."/>
            <person name="Tu X.D."/>
            <person name="Liu B."/>
            <person name="Hao Y."/>
            <person name="Liao X.Y."/>
            <person name="Jiang Y.T."/>
            <person name="Sun W.H."/>
            <person name="Chen J."/>
            <person name="Chen Y.Q."/>
            <person name="Ai Y."/>
            <person name="Zhai J.W."/>
            <person name="Wu S.S."/>
            <person name="Zhou Z."/>
            <person name="Hsiao Y.Y."/>
            <person name="Wu W.L."/>
            <person name="Chen Y.Y."/>
            <person name="Lin Y.F."/>
            <person name="Hsu J.L."/>
            <person name="Li C.Y."/>
            <person name="Wang Z.W."/>
            <person name="Zhao X."/>
            <person name="Zhong W.Y."/>
            <person name="Ma X.K."/>
            <person name="Ma L."/>
            <person name="Huang J."/>
            <person name="Chen G.Z."/>
            <person name="Huang M.Z."/>
            <person name="Huang L."/>
            <person name="Peng D.H."/>
            <person name="Luo Y.B."/>
            <person name="Zou S.Q."/>
            <person name="Chen S.P."/>
            <person name="Lan S."/>
            <person name="Tsai W.C."/>
            <person name="Van de Peer Y."/>
            <person name="Liu Z.J."/>
        </authorList>
    </citation>
    <scope>NUCLEOTIDE SEQUENCE [LARGE SCALE GENOMIC DNA]</scope>
    <source>
        <strain evidence="1">Lor288</strain>
    </source>
</reference>
<keyword evidence="2" id="KW-1185">Reference proteome</keyword>
<dbReference type="EMBL" id="JBBWWR010000005">
    <property type="protein sequence ID" value="KAK8965724.1"/>
    <property type="molecule type" value="Genomic_DNA"/>
</dbReference>
<protein>
    <submittedName>
        <fullName evidence="1">Uncharacterized protein</fullName>
    </submittedName>
</protein>
<organism evidence="1 2">
    <name type="scientific">Platanthera guangdongensis</name>
    <dbReference type="NCBI Taxonomy" id="2320717"/>
    <lineage>
        <taxon>Eukaryota</taxon>
        <taxon>Viridiplantae</taxon>
        <taxon>Streptophyta</taxon>
        <taxon>Embryophyta</taxon>
        <taxon>Tracheophyta</taxon>
        <taxon>Spermatophyta</taxon>
        <taxon>Magnoliopsida</taxon>
        <taxon>Liliopsida</taxon>
        <taxon>Asparagales</taxon>
        <taxon>Orchidaceae</taxon>
        <taxon>Orchidoideae</taxon>
        <taxon>Orchideae</taxon>
        <taxon>Orchidinae</taxon>
        <taxon>Platanthera</taxon>
    </lineage>
</organism>
<accession>A0ABR2MPV7</accession>
<name>A0ABR2MPV7_9ASPA</name>
<sequence length="96" mass="10914">MMISVLDLKKSQPNDIRKADELHLLHLRLFKTPWVSLQKHSQTLKTAMNSTSIVVTNKPFCRNVDSGTIDLAIVDSLSKESSEKRSSNQSMTRMVR</sequence>
<proteinExistence type="predicted"/>
<gene>
    <name evidence="1" type="ORF">KSP40_PGU020316</name>
</gene>
<evidence type="ECO:0000313" key="2">
    <source>
        <dbReference type="Proteomes" id="UP001412067"/>
    </source>
</evidence>
<evidence type="ECO:0000313" key="1">
    <source>
        <dbReference type="EMBL" id="KAK8965724.1"/>
    </source>
</evidence>
<comment type="caution">
    <text evidence="1">The sequence shown here is derived from an EMBL/GenBank/DDBJ whole genome shotgun (WGS) entry which is preliminary data.</text>
</comment>
<dbReference type="Proteomes" id="UP001412067">
    <property type="component" value="Unassembled WGS sequence"/>
</dbReference>